<dbReference type="SUPFAM" id="SSF81338">
    <property type="entry name" value="Aquaporin-like"/>
    <property type="match status" value="1"/>
</dbReference>
<keyword evidence="4 5" id="KW-0472">Membrane</keyword>
<feature type="transmembrane region" description="Helical" evidence="5">
    <location>
        <begin position="65"/>
        <end position="83"/>
    </location>
</feature>
<keyword evidence="2 5" id="KW-0812">Transmembrane</keyword>
<evidence type="ECO:0000256" key="4">
    <source>
        <dbReference type="ARBA" id="ARBA00023136"/>
    </source>
</evidence>
<dbReference type="GO" id="GO:0015267">
    <property type="term" value="F:channel activity"/>
    <property type="evidence" value="ECO:0007669"/>
    <property type="project" value="InterPro"/>
</dbReference>
<keyword evidence="3 5" id="KW-1133">Transmembrane helix</keyword>
<proteinExistence type="predicted"/>
<evidence type="ECO:0000256" key="5">
    <source>
        <dbReference type="SAM" id="Phobius"/>
    </source>
</evidence>
<dbReference type="GO" id="GO:0016020">
    <property type="term" value="C:membrane"/>
    <property type="evidence" value="ECO:0007669"/>
    <property type="project" value="UniProtKB-SubCell"/>
</dbReference>
<evidence type="ECO:0000256" key="3">
    <source>
        <dbReference type="ARBA" id="ARBA00022989"/>
    </source>
</evidence>
<evidence type="ECO:0000256" key="1">
    <source>
        <dbReference type="ARBA" id="ARBA00004141"/>
    </source>
</evidence>
<name>A0A6C0I6L6_9ZZZZ</name>
<sequence length="86" mass="8901">MYPYTVEYLGTLLLISVIAFVGNPYAIGAALTVAILLGGGVSGGHFNPAVSVWAWLSGKLPTNSLGMYVAAQTAAGATVWVLSRLM</sequence>
<dbReference type="EMBL" id="MN740117">
    <property type="protein sequence ID" value="QHT88449.1"/>
    <property type="molecule type" value="Genomic_DNA"/>
</dbReference>
<protein>
    <recommendedName>
        <fullName evidence="7">Major intrinsic protein</fullName>
    </recommendedName>
</protein>
<organism evidence="6">
    <name type="scientific">viral metagenome</name>
    <dbReference type="NCBI Taxonomy" id="1070528"/>
    <lineage>
        <taxon>unclassified sequences</taxon>
        <taxon>metagenomes</taxon>
        <taxon>organismal metagenomes</taxon>
    </lineage>
</organism>
<evidence type="ECO:0000256" key="2">
    <source>
        <dbReference type="ARBA" id="ARBA00022692"/>
    </source>
</evidence>
<dbReference type="Pfam" id="PF00230">
    <property type="entry name" value="MIP"/>
    <property type="match status" value="1"/>
</dbReference>
<dbReference type="InterPro" id="IPR000425">
    <property type="entry name" value="MIP"/>
</dbReference>
<feature type="transmembrane region" description="Helical" evidence="5">
    <location>
        <begin position="12"/>
        <end position="37"/>
    </location>
</feature>
<dbReference type="InterPro" id="IPR023271">
    <property type="entry name" value="Aquaporin-like"/>
</dbReference>
<comment type="subcellular location">
    <subcellularLocation>
        <location evidence="1">Membrane</location>
        <topology evidence="1">Multi-pass membrane protein</topology>
    </subcellularLocation>
</comment>
<reference evidence="6" key="1">
    <citation type="journal article" date="2020" name="Nature">
        <title>Giant virus diversity and host interactions through global metagenomics.</title>
        <authorList>
            <person name="Schulz F."/>
            <person name="Roux S."/>
            <person name="Paez-Espino D."/>
            <person name="Jungbluth S."/>
            <person name="Walsh D.A."/>
            <person name="Denef V.J."/>
            <person name="McMahon K.D."/>
            <person name="Konstantinidis K.T."/>
            <person name="Eloe-Fadrosh E.A."/>
            <person name="Kyrpides N.C."/>
            <person name="Woyke T."/>
        </authorList>
    </citation>
    <scope>NUCLEOTIDE SEQUENCE</scope>
    <source>
        <strain evidence="6">GVMAG-M-3300023184-50</strain>
    </source>
</reference>
<evidence type="ECO:0008006" key="7">
    <source>
        <dbReference type="Google" id="ProtNLM"/>
    </source>
</evidence>
<dbReference type="AlphaFoldDB" id="A0A6C0I6L6"/>
<accession>A0A6C0I6L6</accession>
<dbReference type="Gene3D" id="1.20.1080.10">
    <property type="entry name" value="Glycerol uptake facilitator protein"/>
    <property type="match status" value="1"/>
</dbReference>
<evidence type="ECO:0000313" key="6">
    <source>
        <dbReference type="EMBL" id="QHT88449.1"/>
    </source>
</evidence>